<dbReference type="CDD" id="cd23432">
    <property type="entry name" value="beta-trefoil_Ricin_EndoBetaGal-like"/>
    <property type="match status" value="1"/>
</dbReference>
<evidence type="ECO:0000259" key="3">
    <source>
        <dbReference type="PROSITE" id="PS50093"/>
    </source>
</evidence>
<dbReference type="InterPro" id="IPR022409">
    <property type="entry name" value="PKD/Chitinase_dom"/>
</dbReference>
<evidence type="ECO:0000313" key="6">
    <source>
        <dbReference type="Proteomes" id="UP000601099"/>
    </source>
</evidence>
<dbReference type="SUPFAM" id="SSF49265">
    <property type="entry name" value="Fibronectin type III"/>
    <property type="match status" value="1"/>
</dbReference>
<proteinExistence type="inferred from homology"/>
<organism evidence="5 6">
    <name type="scientific">Hymenobacter guriensis</name>
    <dbReference type="NCBI Taxonomy" id="2793065"/>
    <lineage>
        <taxon>Bacteria</taxon>
        <taxon>Pseudomonadati</taxon>
        <taxon>Bacteroidota</taxon>
        <taxon>Cytophagia</taxon>
        <taxon>Cytophagales</taxon>
        <taxon>Hymenobacteraceae</taxon>
        <taxon>Hymenobacter</taxon>
    </lineage>
</organism>
<dbReference type="Gene3D" id="2.60.120.260">
    <property type="entry name" value="Galactose-binding domain-like"/>
    <property type="match status" value="1"/>
</dbReference>
<dbReference type="Pfam" id="PF00041">
    <property type="entry name" value="fn3"/>
    <property type="match status" value="1"/>
</dbReference>
<feature type="domain" description="PKD" evidence="3">
    <location>
        <begin position="130"/>
        <end position="217"/>
    </location>
</feature>
<dbReference type="Pfam" id="PF18911">
    <property type="entry name" value="PKD_4"/>
    <property type="match status" value="1"/>
</dbReference>
<accession>A0ABS0L6B9</accession>
<reference evidence="5 6" key="1">
    <citation type="submission" date="2020-11" db="EMBL/GenBank/DDBJ databases">
        <title>Hymenobacter sp.</title>
        <authorList>
            <person name="Kim M.K."/>
        </authorList>
    </citation>
    <scope>NUCLEOTIDE SEQUENCE [LARGE SCALE GENOMIC DNA]</scope>
    <source>
        <strain evidence="5 6">BT594</strain>
    </source>
</reference>
<dbReference type="InterPro" id="IPR006047">
    <property type="entry name" value="GH13_cat_dom"/>
</dbReference>
<dbReference type="Pfam" id="PF00128">
    <property type="entry name" value="Alpha-amylase"/>
    <property type="match status" value="1"/>
</dbReference>
<sequence length="1510" mass="160042">MEKAVTRVLVVMWMLLGIPLITVQAADLTFNVNLQYRIQQGQFTAGTDQVVVLGSFSAGGVALTDPDGDKIYSGTVTGQTNDAQITYNYRITRGGVQTNESVAARKYVVQPTSAANVLSDWWNDQLPPYPYARFFASSTKTIPGEVVRFNDASEGGAATSWSWSFQGGNPATSSSQNPTVTWGAAGTYAVTLTATNSSGSTTSKTLNVTVTTVDAALGWWNDAIFYQIYPRSFFDTNGNGIGDLQGMTQKLDYLNDGNATTTSDLGVTALYVMPVHDASEPYYGGYQVKDYKSIIGEIGTQADFDAFVAAAHARGIKVILDMVFNHTSDEHPWFQSAAQGAGGKYDDYYVWRSTNPGSAWRNNSIGHSNANFNVYWGKYAVKTPDLNYNSRSVRNTIKDASSFWLGKSVDGFRLDAPMFLYERGDAVALTDQRSLPQTYAYWREWRDHIKAANPNSFSVGETWLFDPVSGPQPSTAIEASKYVYQGFDIGFQFDIAYGVQYALNNENKSYLQTPVEESMNYYPFLQFGTFFSNHDLYTDNSYKALRLKSRLTNNQDAKAKVAAAWLMTAPGVPFVYYGDEVGGGGSNNYARDPMRWSNTASGGFTTGSPWEPAGDYAQYNVQSQQGVAGSFLTLYKDLIKVRKAEASLRRGGYKTVATTSAGVYAFMRTYNSEVTFVILNLAASAQNNVALSVSGTAIPAGTYSLGNLLNGSQTVSSVTVSGGNITNWVPVASIPANGFYVLKLNNGAAGPNAAPTLDAIANQTINLEDGAKAVSLTGISDGNFCTQTVTLAASSANTTVLGAPGVAYTSCNATGTLTLTPLAVGTSSVTVTATDNGGTANGGVNTLSRTFTATVTDIPKAPTGLSLSQASPTSVALSWADNSSRETGYRIYWSTSGTKPATPNVTTAASATSYTATGLNTQTTYNFWVEAYGANGTSTAITGTQALTLPNLALNKTATASSSETFNGVNYTPNLAVDGIDNSFNSRWSTAPSANANQTEWIKIDLGASYALSRVTVSWENANADSYYIMASNSNITPDPANAAWAKVNITGKPNQARFDDQTVAITGRYLAIYPYHKSQPYGYSIYELQAYGLAATGNQAPVANAGPDQSKAAGTTTATLTAAGSTDPEGNPLTYSWTKVSGPAVTFSSTTAVSPTVSGLANGSTYVFQVSVSDGSLSSTDQVQVTVAAANQAPVANAGPDQTLAAGTTSATLTAAASSDPNGQALTYAWTKVSGPAATFSSTTAVSPTVSGLTAGTYVFQVSVSDGALSSTDQVQVVVQASGTATAYYIINRWQNTYLYDNAAQVKYAATASGTAYQWTLETVGSNTRIRNVASGNYMNIEGQTGSVQCTAVPDYFTSGQWTREAVSGTSYFRIRNVWQPGNYLHVENLTGSAQYGAVDASFYSGHWLFQPVAGARTALASASATAAKTPLTLFPNPISQGRLTVLLPSRAASAHLRLLDSQGRTVLDRTAAVTGGQTSLDVTGLTKGLYLLQATTDGNMHTGRVVVE</sequence>
<dbReference type="SUPFAM" id="SSF51445">
    <property type="entry name" value="(Trans)glycosidases"/>
    <property type="match status" value="1"/>
</dbReference>
<evidence type="ECO:0000259" key="2">
    <source>
        <dbReference type="PROSITE" id="PS50022"/>
    </source>
</evidence>
<dbReference type="InterPro" id="IPR017853">
    <property type="entry name" value="GH"/>
</dbReference>
<dbReference type="InterPro" id="IPR045857">
    <property type="entry name" value="O16G_dom_2"/>
</dbReference>
<dbReference type="InterPro" id="IPR000601">
    <property type="entry name" value="PKD_dom"/>
</dbReference>
<feature type="domain" description="F5/8 type C" evidence="2">
    <location>
        <begin position="942"/>
        <end position="1094"/>
    </location>
</feature>
<dbReference type="PANTHER" id="PTHR10357:SF179">
    <property type="entry name" value="NEUTRAL AND BASIC AMINO ACID TRANSPORT PROTEIN RBAT"/>
    <property type="match status" value="1"/>
</dbReference>
<dbReference type="NCBIfam" id="TIGR04183">
    <property type="entry name" value="Por_Secre_tail"/>
    <property type="match status" value="1"/>
</dbReference>
<dbReference type="InterPro" id="IPR013783">
    <property type="entry name" value="Ig-like_fold"/>
</dbReference>
<dbReference type="SUPFAM" id="SSF49299">
    <property type="entry name" value="PKD domain"/>
    <property type="match status" value="3"/>
</dbReference>
<dbReference type="InterPro" id="IPR035992">
    <property type="entry name" value="Ricin_B-like_lectins"/>
</dbReference>
<dbReference type="InterPro" id="IPR036116">
    <property type="entry name" value="FN3_sf"/>
</dbReference>
<dbReference type="SUPFAM" id="SSF49785">
    <property type="entry name" value="Galactose-binding domain-like"/>
    <property type="match status" value="1"/>
</dbReference>
<dbReference type="SMART" id="SM00060">
    <property type="entry name" value="FN3"/>
    <property type="match status" value="3"/>
</dbReference>
<dbReference type="InterPro" id="IPR000421">
    <property type="entry name" value="FA58C"/>
</dbReference>
<dbReference type="InterPro" id="IPR013780">
    <property type="entry name" value="Glyco_hydro_b"/>
</dbReference>
<evidence type="ECO:0000256" key="1">
    <source>
        <dbReference type="ARBA" id="ARBA00008061"/>
    </source>
</evidence>
<protein>
    <submittedName>
        <fullName evidence="5">Discoidin domain-containing protein</fullName>
    </submittedName>
</protein>
<comment type="caution">
    <text evidence="5">The sequence shown here is derived from an EMBL/GenBank/DDBJ whole genome shotgun (WGS) entry which is preliminary data.</text>
</comment>
<dbReference type="Gene3D" id="2.60.40.1180">
    <property type="entry name" value="Golgi alpha-mannosidase II"/>
    <property type="match status" value="1"/>
</dbReference>
<dbReference type="CDD" id="cd00063">
    <property type="entry name" value="FN3"/>
    <property type="match status" value="1"/>
</dbReference>
<evidence type="ECO:0000313" key="5">
    <source>
        <dbReference type="EMBL" id="MBG8555649.1"/>
    </source>
</evidence>
<dbReference type="PROSITE" id="PS50853">
    <property type="entry name" value="FN3"/>
    <property type="match status" value="1"/>
</dbReference>
<dbReference type="SUPFAM" id="SSF51011">
    <property type="entry name" value="Glycosyl hydrolase domain"/>
    <property type="match status" value="1"/>
</dbReference>
<dbReference type="SMART" id="SM00089">
    <property type="entry name" value="PKD"/>
    <property type="match status" value="3"/>
</dbReference>
<dbReference type="PROSITE" id="PS50022">
    <property type="entry name" value="FA58C_3"/>
    <property type="match status" value="1"/>
</dbReference>
<dbReference type="PANTHER" id="PTHR10357">
    <property type="entry name" value="ALPHA-AMYLASE FAMILY MEMBER"/>
    <property type="match status" value="1"/>
</dbReference>
<dbReference type="EMBL" id="JADWYK010000015">
    <property type="protein sequence ID" value="MBG8555649.1"/>
    <property type="molecule type" value="Genomic_DNA"/>
</dbReference>
<comment type="similarity">
    <text evidence="1">Belongs to the glycosyl hydrolase 13 family.</text>
</comment>
<evidence type="ECO:0000259" key="4">
    <source>
        <dbReference type="PROSITE" id="PS50853"/>
    </source>
</evidence>
<dbReference type="Gene3D" id="3.90.400.10">
    <property type="entry name" value="Oligo-1,6-glucosidase, Domain 2"/>
    <property type="match status" value="1"/>
</dbReference>
<dbReference type="SUPFAM" id="SSF50370">
    <property type="entry name" value="Ricin B-like lectins"/>
    <property type="match status" value="1"/>
</dbReference>
<dbReference type="Pfam" id="PF18962">
    <property type="entry name" value="Por_Secre_tail"/>
    <property type="match status" value="1"/>
</dbReference>
<gene>
    <name evidence="5" type="ORF">I5L79_19045</name>
</gene>
<dbReference type="SMART" id="SM00642">
    <property type="entry name" value="Aamy"/>
    <property type="match status" value="1"/>
</dbReference>
<dbReference type="Pfam" id="PF22352">
    <property type="entry name" value="K319L-like_PKD"/>
    <property type="match status" value="2"/>
</dbReference>
<dbReference type="RefSeq" id="WP_196956671.1">
    <property type="nucleotide sequence ID" value="NZ_JADWYK010000015.1"/>
</dbReference>
<dbReference type="Gene3D" id="3.20.20.80">
    <property type="entry name" value="Glycosidases"/>
    <property type="match status" value="1"/>
</dbReference>
<dbReference type="Proteomes" id="UP000601099">
    <property type="component" value="Unassembled WGS sequence"/>
</dbReference>
<keyword evidence="6" id="KW-1185">Reference proteome</keyword>
<dbReference type="PROSITE" id="PS50093">
    <property type="entry name" value="PKD"/>
    <property type="match status" value="1"/>
</dbReference>
<feature type="domain" description="Fibronectin type-III" evidence="4">
    <location>
        <begin position="861"/>
        <end position="951"/>
    </location>
</feature>
<dbReference type="InterPro" id="IPR008979">
    <property type="entry name" value="Galactose-bd-like_sf"/>
</dbReference>
<dbReference type="InterPro" id="IPR026444">
    <property type="entry name" value="Secre_tail"/>
</dbReference>
<dbReference type="Gene3D" id="2.60.40.10">
    <property type="entry name" value="Immunoglobulins"/>
    <property type="match status" value="5"/>
</dbReference>
<name>A0ABS0L6B9_9BACT</name>
<dbReference type="Pfam" id="PF00754">
    <property type="entry name" value="F5_F8_type_C"/>
    <property type="match status" value="1"/>
</dbReference>
<dbReference type="Gene3D" id="2.80.10.50">
    <property type="match status" value="1"/>
</dbReference>
<dbReference type="InterPro" id="IPR035986">
    <property type="entry name" value="PKD_dom_sf"/>
</dbReference>
<dbReference type="CDD" id="cd00146">
    <property type="entry name" value="PKD"/>
    <property type="match status" value="1"/>
</dbReference>
<dbReference type="InterPro" id="IPR003961">
    <property type="entry name" value="FN3_dom"/>
</dbReference>